<keyword evidence="5" id="KW-0732">Signal</keyword>
<dbReference type="FunFam" id="3.40.30.10:FF:000013">
    <property type="entry name" value="Blast:Protein SCO1 homolog, mitochondrial"/>
    <property type="match status" value="1"/>
</dbReference>
<accession>A0A2T0VVS4</accession>
<dbReference type="InterPro" id="IPR003782">
    <property type="entry name" value="SCO1/SenC"/>
</dbReference>
<comment type="caution">
    <text evidence="6">The sequence shown here is derived from an EMBL/GenBank/DDBJ whole genome shotgun (WGS) entry which is preliminary data.</text>
</comment>
<gene>
    <name evidence="6" type="ORF">CLV80_111114</name>
</gene>
<dbReference type="OrthoDB" id="9790194at2"/>
<dbReference type="RefSeq" id="WP_106358736.1">
    <property type="nucleotide sequence ID" value="NZ_PVTP01000011.1"/>
</dbReference>
<evidence type="ECO:0000313" key="7">
    <source>
        <dbReference type="Proteomes" id="UP000238007"/>
    </source>
</evidence>
<dbReference type="Gene3D" id="3.40.30.10">
    <property type="entry name" value="Glutaredoxin"/>
    <property type="match status" value="1"/>
</dbReference>
<dbReference type="InterPro" id="IPR036249">
    <property type="entry name" value="Thioredoxin-like_sf"/>
</dbReference>
<proteinExistence type="inferred from homology"/>
<dbReference type="SUPFAM" id="SSF52833">
    <property type="entry name" value="Thioredoxin-like"/>
    <property type="match status" value="1"/>
</dbReference>
<evidence type="ECO:0000256" key="4">
    <source>
        <dbReference type="PIRSR" id="PIRSR603782-2"/>
    </source>
</evidence>
<reference evidence="6 7" key="1">
    <citation type="submission" date="2018-03" db="EMBL/GenBank/DDBJ databases">
        <title>Genomic Encyclopedia of Archaeal and Bacterial Type Strains, Phase II (KMG-II): from individual species to whole genera.</title>
        <authorList>
            <person name="Goeker M."/>
        </authorList>
    </citation>
    <scope>NUCLEOTIDE SEQUENCE [LARGE SCALE GENOMIC DNA]</scope>
    <source>
        <strain evidence="6 7">DSM 101533</strain>
    </source>
</reference>
<dbReference type="PANTHER" id="PTHR12151">
    <property type="entry name" value="ELECTRON TRANSPORT PROTIN SCO1/SENC FAMILY MEMBER"/>
    <property type="match status" value="1"/>
</dbReference>
<dbReference type="Proteomes" id="UP000238007">
    <property type="component" value="Unassembled WGS sequence"/>
</dbReference>
<evidence type="ECO:0000256" key="3">
    <source>
        <dbReference type="PIRSR" id="PIRSR603782-1"/>
    </source>
</evidence>
<evidence type="ECO:0000256" key="1">
    <source>
        <dbReference type="ARBA" id="ARBA00010996"/>
    </source>
</evidence>
<keyword evidence="7" id="KW-1185">Reference proteome</keyword>
<evidence type="ECO:0000256" key="5">
    <source>
        <dbReference type="SAM" id="SignalP"/>
    </source>
</evidence>
<evidence type="ECO:0000256" key="2">
    <source>
        <dbReference type="ARBA" id="ARBA00023008"/>
    </source>
</evidence>
<dbReference type="AlphaFoldDB" id="A0A2T0VVS4"/>
<keyword evidence="4" id="KW-1015">Disulfide bond</keyword>
<protein>
    <submittedName>
        <fullName evidence="6">Protein SCO1/2</fullName>
    </submittedName>
</protein>
<feature type="disulfide bond" description="Redox-active" evidence="4">
    <location>
        <begin position="73"/>
        <end position="77"/>
    </location>
</feature>
<feature type="binding site" evidence="3">
    <location>
        <position position="161"/>
    </location>
    <ligand>
        <name>Cu cation</name>
        <dbReference type="ChEBI" id="CHEBI:23378"/>
    </ligand>
</feature>
<dbReference type="GO" id="GO:0046872">
    <property type="term" value="F:metal ion binding"/>
    <property type="evidence" value="ECO:0007669"/>
    <property type="project" value="UniProtKB-KW"/>
</dbReference>
<feature type="chain" id="PRO_5015593879" evidence="5">
    <location>
        <begin position="23"/>
        <end position="197"/>
    </location>
</feature>
<dbReference type="CDD" id="cd02968">
    <property type="entry name" value="SCO"/>
    <property type="match status" value="1"/>
</dbReference>
<sequence length="197" mass="20947">MSKLIATVAGCTALVVVVGTFAVTQLATPPDCGVATGGDIGGPFTLVSETGATVTDIDIIKEPTLVYFGYTFCPDVCPLDSARNAAAIDILAEQGISATPVFISIDPQRDTVDIVRDYADNFHPKMIGLTGTPEQVSAASKAYRTFFKKEDGDPEYYLVQHSTSTYLMLPDSGFATYFGRSDSPEHIAEVTECIVTG</sequence>
<feature type="binding site" evidence="3">
    <location>
        <position position="77"/>
    </location>
    <ligand>
        <name>Cu cation</name>
        <dbReference type="ChEBI" id="CHEBI:23378"/>
    </ligand>
</feature>
<name>A0A2T0VVS4_9RHOB</name>
<feature type="binding site" evidence="3">
    <location>
        <position position="73"/>
    </location>
    <ligand>
        <name>Cu cation</name>
        <dbReference type="ChEBI" id="CHEBI:23378"/>
    </ligand>
</feature>
<feature type="signal peptide" evidence="5">
    <location>
        <begin position="1"/>
        <end position="22"/>
    </location>
</feature>
<dbReference type="EMBL" id="PVTP01000011">
    <property type="protein sequence ID" value="PRY75763.1"/>
    <property type="molecule type" value="Genomic_DNA"/>
</dbReference>
<keyword evidence="2 3" id="KW-0186">Copper</keyword>
<comment type="similarity">
    <text evidence="1">Belongs to the SCO1/2 family.</text>
</comment>
<dbReference type="PANTHER" id="PTHR12151:SF25">
    <property type="entry name" value="LINALOOL DEHYDRATASE_ISOMERASE DOMAIN-CONTAINING PROTEIN"/>
    <property type="match status" value="1"/>
</dbReference>
<evidence type="ECO:0000313" key="6">
    <source>
        <dbReference type="EMBL" id="PRY75763.1"/>
    </source>
</evidence>
<dbReference type="Pfam" id="PF02630">
    <property type="entry name" value="SCO1-SenC"/>
    <property type="match status" value="1"/>
</dbReference>
<keyword evidence="3" id="KW-0479">Metal-binding</keyword>
<organism evidence="6 7">
    <name type="scientific">Yoonia maritima</name>
    <dbReference type="NCBI Taxonomy" id="1435347"/>
    <lineage>
        <taxon>Bacteria</taxon>
        <taxon>Pseudomonadati</taxon>
        <taxon>Pseudomonadota</taxon>
        <taxon>Alphaproteobacteria</taxon>
        <taxon>Rhodobacterales</taxon>
        <taxon>Paracoccaceae</taxon>
        <taxon>Yoonia</taxon>
    </lineage>
</organism>